<dbReference type="Proteomes" id="UP000620633">
    <property type="component" value="Unassembled WGS sequence"/>
</dbReference>
<feature type="transmembrane region" description="Helical" evidence="5">
    <location>
        <begin position="183"/>
        <end position="202"/>
    </location>
</feature>
<keyword evidence="2 5" id="KW-0812">Transmembrane</keyword>
<organism evidence="7 8">
    <name type="scientific">Deinococcus knuensis</name>
    <dbReference type="NCBI Taxonomy" id="1837380"/>
    <lineage>
        <taxon>Bacteria</taxon>
        <taxon>Thermotogati</taxon>
        <taxon>Deinococcota</taxon>
        <taxon>Deinococci</taxon>
        <taxon>Deinococcales</taxon>
        <taxon>Deinococcaceae</taxon>
        <taxon>Deinococcus</taxon>
    </lineage>
</organism>
<evidence type="ECO:0000256" key="2">
    <source>
        <dbReference type="ARBA" id="ARBA00022692"/>
    </source>
</evidence>
<feature type="transmembrane region" description="Helical" evidence="5">
    <location>
        <begin position="377"/>
        <end position="396"/>
    </location>
</feature>
<protein>
    <recommendedName>
        <fullName evidence="6">O-antigen ligase-related domain-containing protein</fullName>
    </recommendedName>
</protein>
<dbReference type="PANTHER" id="PTHR37422">
    <property type="entry name" value="TEICHURONIC ACID BIOSYNTHESIS PROTEIN TUAE"/>
    <property type="match status" value="1"/>
</dbReference>
<evidence type="ECO:0000313" key="8">
    <source>
        <dbReference type="Proteomes" id="UP000620633"/>
    </source>
</evidence>
<comment type="caution">
    <text evidence="7">The sequence shown here is derived from an EMBL/GenBank/DDBJ whole genome shotgun (WGS) entry which is preliminary data.</text>
</comment>
<proteinExistence type="predicted"/>
<accession>A0ABQ2SPP6</accession>
<feature type="transmembrane region" description="Helical" evidence="5">
    <location>
        <begin position="116"/>
        <end position="137"/>
    </location>
</feature>
<comment type="subcellular location">
    <subcellularLocation>
        <location evidence="1">Membrane</location>
        <topology evidence="1">Multi-pass membrane protein</topology>
    </subcellularLocation>
</comment>
<dbReference type="PANTHER" id="PTHR37422:SF13">
    <property type="entry name" value="LIPOPOLYSACCHARIDE BIOSYNTHESIS PROTEIN PA4999-RELATED"/>
    <property type="match status" value="1"/>
</dbReference>
<sequence>MLGALPVFPPVSVVSLSALGAWKTVPAGLTVPLAVFAVTQLAAALFTSQVLLSLGLAALRTALVCALVLYGATRGASLNLKWLAGGISLVCVLALVLQSLTTGWVGVQGGLRPLEFLFSSSNGMSVLGVVLVWLALLQRAWGWHWRVPVGLLGVAITVLGDGRMAWAALLIGLLSAWRGRLATAVRVLLMVPLLVVVVWDGARQPVAEFMGPVISGREEVWTNAANVARSLPVGGAGPYQFGGLAAPFSDPCQTLETLQEVMPGCPAWLSGLQQPWLIAHNGVLQALVETGWVGLLGWAVLWGALLWGAWRSGWAVARAAVAGLLTLNTLDNVTLLPSPGYAEVFFILGGAAWGVWASQSEQLPGTSRSLRHWPVGLGNALLLGSALTVTTIWVPWTLITPDRLPPVQVGQVLLPPQYEPDEVYGLYVQLKTSEPGVYVAVEQCSVQNICVRIGGARFNGVTLEDWVYARVKLDHQDPVVRMRLVISREVRPASRQVLREWEVTRAH</sequence>
<dbReference type="Pfam" id="PF04932">
    <property type="entry name" value="Wzy_C"/>
    <property type="match status" value="1"/>
</dbReference>
<keyword evidence="3 5" id="KW-1133">Transmembrane helix</keyword>
<dbReference type="InterPro" id="IPR051533">
    <property type="entry name" value="WaaL-like"/>
</dbReference>
<feature type="transmembrane region" description="Helical" evidence="5">
    <location>
        <begin position="292"/>
        <end position="310"/>
    </location>
</feature>
<keyword evidence="8" id="KW-1185">Reference proteome</keyword>
<feature type="transmembrane region" description="Helical" evidence="5">
    <location>
        <begin position="149"/>
        <end position="177"/>
    </location>
</feature>
<feature type="transmembrane region" description="Helical" evidence="5">
    <location>
        <begin position="340"/>
        <end position="357"/>
    </location>
</feature>
<evidence type="ECO:0000256" key="5">
    <source>
        <dbReference type="SAM" id="Phobius"/>
    </source>
</evidence>
<feature type="transmembrane region" description="Helical" evidence="5">
    <location>
        <begin position="52"/>
        <end position="70"/>
    </location>
</feature>
<evidence type="ECO:0000313" key="7">
    <source>
        <dbReference type="EMBL" id="GGS36185.1"/>
    </source>
</evidence>
<name>A0ABQ2SPP6_9DEIO</name>
<dbReference type="RefSeq" id="WP_189103030.1">
    <property type="nucleotide sequence ID" value="NZ_BMQO01000018.1"/>
</dbReference>
<reference evidence="8" key="1">
    <citation type="journal article" date="2019" name="Int. J. Syst. Evol. Microbiol.">
        <title>The Global Catalogue of Microorganisms (GCM) 10K type strain sequencing project: providing services to taxonomists for standard genome sequencing and annotation.</title>
        <authorList>
            <consortium name="The Broad Institute Genomics Platform"/>
            <consortium name="The Broad Institute Genome Sequencing Center for Infectious Disease"/>
            <person name="Wu L."/>
            <person name="Ma J."/>
        </authorList>
    </citation>
    <scope>NUCLEOTIDE SEQUENCE [LARGE SCALE GENOMIC DNA]</scope>
    <source>
        <strain evidence="8">JCM 31406</strain>
    </source>
</reference>
<evidence type="ECO:0000256" key="4">
    <source>
        <dbReference type="ARBA" id="ARBA00023136"/>
    </source>
</evidence>
<keyword evidence="4 5" id="KW-0472">Membrane</keyword>
<evidence type="ECO:0000256" key="1">
    <source>
        <dbReference type="ARBA" id="ARBA00004141"/>
    </source>
</evidence>
<evidence type="ECO:0000256" key="3">
    <source>
        <dbReference type="ARBA" id="ARBA00022989"/>
    </source>
</evidence>
<dbReference type="EMBL" id="BMQO01000018">
    <property type="protein sequence ID" value="GGS36185.1"/>
    <property type="molecule type" value="Genomic_DNA"/>
</dbReference>
<gene>
    <name evidence="7" type="ORF">GCM10008961_29780</name>
</gene>
<feature type="domain" description="O-antigen ligase-related" evidence="6">
    <location>
        <begin position="151"/>
        <end position="298"/>
    </location>
</feature>
<dbReference type="InterPro" id="IPR007016">
    <property type="entry name" value="O-antigen_ligase-rel_domated"/>
</dbReference>
<evidence type="ECO:0000259" key="6">
    <source>
        <dbReference type="Pfam" id="PF04932"/>
    </source>
</evidence>
<feature type="transmembrane region" description="Helical" evidence="5">
    <location>
        <begin position="82"/>
        <end position="104"/>
    </location>
</feature>